<keyword evidence="2" id="KW-0812">Transmembrane</keyword>
<evidence type="ECO:0000313" key="5">
    <source>
        <dbReference type="Proteomes" id="UP000799757"/>
    </source>
</evidence>
<dbReference type="Proteomes" id="UP000799757">
    <property type="component" value="Unassembled WGS sequence"/>
</dbReference>
<accession>A0A6A6XPJ7</accession>
<dbReference type="EMBL" id="MU001783">
    <property type="protein sequence ID" value="KAF2798476.1"/>
    <property type="molecule type" value="Genomic_DNA"/>
</dbReference>
<evidence type="ECO:0000256" key="3">
    <source>
        <dbReference type="SAM" id="SignalP"/>
    </source>
</evidence>
<protein>
    <submittedName>
        <fullName evidence="4">Uncharacterized protein</fullName>
    </submittedName>
</protein>
<feature type="chain" id="PRO_5025351594" evidence="3">
    <location>
        <begin position="21"/>
        <end position="457"/>
    </location>
</feature>
<keyword evidence="3" id="KW-0732">Signal</keyword>
<feature type="compositionally biased region" description="Polar residues" evidence="1">
    <location>
        <begin position="134"/>
        <end position="150"/>
    </location>
</feature>
<sequence length="457" mass="49965">MLSRLPTALSLLLIVTCAAAAPYRFTDNYRPAPLPEDGPPASAHASRNKNLLPAQICGVVGGYVVTVLIWGVLLLTVGRRMKRKTLTSPKTLELELVPARPAGQTIASPSSARSATSWFKKGFKKNPDLPTDSAVGSPQSPVVHSPNSFDQKVLSADKDRAQAEMERLYAAVMDHDRKKSYSQVSTEETELNVRRPSAIDTTREMSAHSNPSSPIKAIYPPNYHNGPPTAPLPRDRLRDQPPSSPRSILSKKSHTSNASTSSKTRFNLKNLRISGPIQKYPGEVPHDEARTPLSPRFYNPGAPPSPPTQQNSPTTPGDHDLEAYEQLDEVQPLPRPAPQRIGSMSQTPTSATAPSIRSANSSNNSLPLRGFAEPLKSPDLRTTVLDRRLDKLSLTTPKTGVPYTPYSPYMPFTPLTPVTPHLVTKKERKIKTKMGGRKVAAREDMVQSPKEIFGDAY</sequence>
<keyword evidence="2" id="KW-0472">Membrane</keyword>
<feature type="compositionally biased region" description="Polar residues" evidence="1">
    <location>
        <begin position="255"/>
        <end position="267"/>
    </location>
</feature>
<organism evidence="4 5">
    <name type="scientific">Melanomma pulvis-pyrius CBS 109.77</name>
    <dbReference type="NCBI Taxonomy" id="1314802"/>
    <lineage>
        <taxon>Eukaryota</taxon>
        <taxon>Fungi</taxon>
        <taxon>Dikarya</taxon>
        <taxon>Ascomycota</taxon>
        <taxon>Pezizomycotina</taxon>
        <taxon>Dothideomycetes</taxon>
        <taxon>Pleosporomycetidae</taxon>
        <taxon>Pleosporales</taxon>
        <taxon>Melanommataceae</taxon>
        <taxon>Melanomma</taxon>
    </lineage>
</organism>
<feature type="compositionally biased region" description="Polar residues" evidence="1">
    <location>
        <begin position="342"/>
        <end position="366"/>
    </location>
</feature>
<gene>
    <name evidence="4" type="ORF">K505DRAFT_321837</name>
</gene>
<feature type="signal peptide" evidence="3">
    <location>
        <begin position="1"/>
        <end position="20"/>
    </location>
</feature>
<dbReference type="OrthoDB" id="4524805at2759"/>
<feature type="transmembrane region" description="Helical" evidence="2">
    <location>
        <begin position="52"/>
        <end position="75"/>
    </location>
</feature>
<evidence type="ECO:0000313" key="4">
    <source>
        <dbReference type="EMBL" id="KAF2798476.1"/>
    </source>
</evidence>
<name>A0A6A6XPJ7_9PLEO</name>
<keyword evidence="5" id="KW-1185">Reference proteome</keyword>
<feature type="region of interest" description="Disordered" evidence="1">
    <location>
        <begin position="175"/>
        <end position="320"/>
    </location>
</feature>
<feature type="region of interest" description="Disordered" evidence="1">
    <location>
        <begin position="333"/>
        <end position="374"/>
    </location>
</feature>
<proteinExistence type="predicted"/>
<reference evidence="4" key="1">
    <citation type="journal article" date="2020" name="Stud. Mycol.">
        <title>101 Dothideomycetes genomes: a test case for predicting lifestyles and emergence of pathogens.</title>
        <authorList>
            <person name="Haridas S."/>
            <person name="Albert R."/>
            <person name="Binder M."/>
            <person name="Bloem J."/>
            <person name="Labutti K."/>
            <person name="Salamov A."/>
            <person name="Andreopoulos B."/>
            <person name="Baker S."/>
            <person name="Barry K."/>
            <person name="Bills G."/>
            <person name="Bluhm B."/>
            <person name="Cannon C."/>
            <person name="Castanera R."/>
            <person name="Culley D."/>
            <person name="Daum C."/>
            <person name="Ezra D."/>
            <person name="Gonzalez J."/>
            <person name="Henrissat B."/>
            <person name="Kuo A."/>
            <person name="Liang C."/>
            <person name="Lipzen A."/>
            <person name="Lutzoni F."/>
            <person name="Magnuson J."/>
            <person name="Mondo S."/>
            <person name="Nolan M."/>
            <person name="Ohm R."/>
            <person name="Pangilinan J."/>
            <person name="Park H.-J."/>
            <person name="Ramirez L."/>
            <person name="Alfaro M."/>
            <person name="Sun H."/>
            <person name="Tritt A."/>
            <person name="Yoshinaga Y."/>
            <person name="Zwiers L.-H."/>
            <person name="Turgeon B."/>
            <person name="Goodwin S."/>
            <person name="Spatafora J."/>
            <person name="Crous P."/>
            <person name="Grigoriev I."/>
        </authorList>
    </citation>
    <scope>NUCLEOTIDE SEQUENCE</scope>
    <source>
        <strain evidence="4">CBS 109.77</strain>
    </source>
</reference>
<dbReference type="AlphaFoldDB" id="A0A6A6XPJ7"/>
<feature type="region of interest" description="Disordered" evidence="1">
    <location>
        <begin position="129"/>
        <end position="159"/>
    </location>
</feature>
<evidence type="ECO:0000256" key="1">
    <source>
        <dbReference type="SAM" id="MobiDB-lite"/>
    </source>
</evidence>
<evidence type="ECO:0000256" key="2">
    <source>
        <dbReference type="SAM" id="Phobius"/>
    </source>
</evidence>
<keyword evidence="2" id="KW-1133">Transmembrane helix</keyword>